<feature type="chain" id="PRO_5012386590" description="DUF58 domain-containing protein" evidence="2">
    <location>
        <begin position="20"/>
        <end position="181"/>
    </location>
</feature>
<name>A0A1M5BH75_9BACT</name>
<evidence type="ECO:0000313" key="4">
    <source>
        <dbReference type="Proteomes" id="UP000184164"/>
    </source>
</evidence>
<gene>
    <name evidence="3" type="ORF">SAMN05444274_105146</name>
</gene>
<dbReference type="RefSeq" id="WP_073001982.1">
    <property type="nucleotide sequence ID" value="NZ_FQUM01000005.1"/>
</dbReference>
<keyword evidence="1" id="KW-0812">Transmembrane</keyword>
<feature type="signal peptide" evidence="2">
    <location>
        <begin position="1"/>
        <end position="19"/>
    </location>
</feature>
<feature type="transmembrane region" description="Helical" evidence="1">
    <location>
        <begin position="29"/>
        <end position="48"/>
    </location>
</feature>
<dbReference type="Proteomes" id="UP000184164">
    <property type="component" value="Unassembled WGS sequence"/>
</dbReference>
<keyword evidence="4" id="KW-1185">Reference proteome</keyword>
<evidence type="ECO:0000256" key="1">
    <source>
        <dbReference type="SAM" id="Phobius"/>
    </source>
</evidence>
<evidence type="ECO:0000256" key="2">
    <source>
        <dbReference type="SAM" id="SignalP"/>
    </source>
</evidence>
<dbReference type="AlphaFoldDB" id="A0A1M5BH75"/>
<proteinExistence type="predicted"/>
<dbReference type="EMBL" id="FQUM01000005">
    <property type="protein sequence ID" value="SHF41779.1"/>
    <property type="molecule type" value="Genomic_DNA"/>
</dbReference>
<keyword evidence="1" id="KW-1133">Transmembrane helix</keyword>
<dbReference type="STRING" id="1484053.SAMN05444274_105146"/>
<organism evidence="3 4">
    <name type="scientific">Mariniphaga anaerophila</name>
    <dbReference type="NCBI Taxonomy" id="1484053"/>
    <lineage>
        <taxon>Bacteria</taxon>
        <taxon>Pseudomonadati</taxon>
        <taxon>Bacteroidota</taxon>
        <taxon>Bacteroidia</taxon>
        <taxon>Marinilabiliales</taxon>
        <taxon>Prolixibacteraceae</taxon>
        <taxon>Mariniphaga</taxon>
    </lineage>
</organism>
<keyword evidence="2" id="KW-0732">Signal</keyword>
<evidence type="ECO:0008006" key="5">
    <source>
        <dbReference type="Google" id="ProtNLM"/>
    </source>
</evidence>
<keyword evidence="1" id="KW-0472">Membrane</keyword>
<reference evidence="3 4" key="1">
    <citation type="submission" date="2016-11" db="EMBL/GenBank/DDBJ databases">
        <authorList>
            <person name="Jaros S."/>
            <person name="Januszkiewicz K."/>
            <person name="Wedrychowicz H."/>
        </authorList>
    </citation>
    <scope>NUCLEOTIDE SEQUENCE [LARGE SCALE GENOMIC DNA]</scope>
    <source>
        <strain evidence="3 4">DSM 26910</strain>
    </source>
</reference>
<dbReference type="OrthoDB" id="1123171at2"/>
<sequence length="181" mass="20694">MRRALTILFVPAFIMPAFAQNEIGPEGHKLVWVAVVIAVAGLLAFALMKAKSGSLHFGKPLFKRKKVRVELYKDRLYYPDALELTVTNTGNVDVDLDAPLLIFSSLWYSRKFRLKGTNNNRFYPLYLGVGQEHKLNIDLNRFYGFDKTLKRAPRVKIRVSEVTGKSLGHRKVLLRKTLFNV</sequence>
<accession>A0A1M5BH75</accession>
<evidence type="ECO:0000313" key="3">
    <source>
        <dbReference type="EMBL" id="SHF41779.1"/>
    </source>
</evidence>
<protein>
    <recommendedName>
        <fullName evidence="5">DUF58 domain-containing protein</fullName>
    </recommendedName>
</protein>